<proteinExistence type="inferred from homology"/>
<evidence type="ECO:0000313" key="9">
    <source>
        <dbReference type="EMBL" id="MCF4142410.1"/>
    </source>
</evidence>
<evidence type="ECO:0000256" key="7">
    <source>
        <dbReference type="HAMAP-Rule" id="MF_00210"/>
    </source>
</evidence>
<sequence>MTRSINGTVEVPGDKSISHRVGILGALSSRGIEVTNFSSGADCASTLDCVERLGCSVERQGDRVKVARGEGIAEASRTLDAGNSGTTARLLCGLLAGVPGTFSVLTGDDSLQRRPMSRIVDPLRVLGARIDGRDGGKRLPLSIRGTRLTGGQYVLPMASAQVKSALLLAGLSAQGSVTVVEPLSTRDHTEIMLEHLGVPIRRDGDSVTVYPFDDLPGGSWRVPGDFSSAAFWIVAAAICSDSSVRLSGVGLNPTRTGLLEVLRSMGLDCSVENESAQGGEPVGDLIVRSSSLSSVSVGSDMVPSMVDELPVLAVAATQAEGTTEIRGAGELRVKECDRIAAVAEGLRAMGADITEHDDGWTIPGSQRLRGATVDSRGDHRIAMAMAVAGLAADGPVKILGSDCVSISYPEFFSQLEELSEDLVPTRG</sequence>
<evidence type="ECO:0000256" key="4">
    <source>
        <dbReference type="ARBA" id="ARBA00022679"/>
    </source>
</evidence>
<feature type="domain" description="Enolpyruvate transferase" evidence="8">
    <location>
        <begin position="4"/>
        <end position="415"/>
    </location>
</feature>
<feature type="active site" description="Proton acceptor" evidence="7">
    <location>
        <position position="307"/>
    </location>
</feature>
<keyword evidence="3 7" id="KW-0028">Amino-acid biosynthesis</keyword>
<keyword evidence="7" id="KW-0963">Cytoplasm</keyword>
<evidence type="ECO:0000256" key="6">
    <source>
        <dbReference type="ARBA" id="ARBA00044633"/>
    </source>
</evidence>
<dbReference type="EC" id="2.5.1.19" evidence="7"/>
<dbReference type="PROSITE" id="PS00104">
    <property type="entry name" value="EPSP_SYNTHASE_1"/>
    <property type="match status" value="1"/>
</dbReference>
<comment type="caution">
    <text evidence="9">The sequence shown here is derived from an EMBL/GenBank/DDBJ whole genome shotgun (WGS) entry which is preliminary data.</text>
</comment>
<evidence type="ECO:0000256" key="1">
    <source>
        <dbReference type="ARBA" id="ARBA00004811"/>
    </source>
</evidence>
<name>A0ABS9EMM7_9BACT</name>
<feature type="binding site" evidence="7">
    <location>
        <position position="114"/>
    </location>
    <ligand>
        <name>phosphoenolpyruvate</name>
        <dbReference type="ChEBI" id="CHEBI:58702"/>
    </ligand>
</feature>
<dbReference type="InterPro" id="IPR013792">
    <property type="entry name" value="RNA3'P_cycl/enolpyr_Trfase_a/b"/>
</dbReference>
<evidence type="ECO:0000313" key="10">
    <source>
        <dbReference type="Proteomes" id="UP001200430"/>
    </source>
</evidence>
<reference evidence="9 10" key="1">
    <citation type="submission" date="2022-01" db="EMBL/GenBank/DDBJ databases">
        <title>Dethiosulfovibrio faecalis sp. nov., a novel proteolytic, non-sulfur-reducing bacterium isolated from a marine aquaculture solid waste bioreactor.</title>
        <authorList>
            <person name="Grabowski S."/>
            <person name="Apolinario E."/>
            <person name="Schneider N."/>
            <person name="Marshall C.W."/>
            <person name="Sowers K.R."/>
        </authorList>
    </citation>
    <scope>NUCLEOTIDE SEQUENCE [LARGE SCALE GENOMIC DNA]</scope>
    <source>
        <strain evidence="9 10">DSM 12537</strain>
    </source>
</reference>
<keyword evidence="5 7" id="KW-0057">Aromatic amino acid biosynthesis</keyword>
<evidence type="ECO:0000259" key="8">
    <source>
        <dbReference type="Pfam" id="PF00275"/>
    </source>
</evidence>
<dbReference type="InterPro" id="IPR006264">
    <property type="entry name" value="EPSP_synthase"/>
</dbReference>
<comment type="catalytic activity">
    <reaction evidence="6">
        <text>3-phosphoshikimate + phosphoenolpyruvate = 5-O-(1-carboxyvinyl)-3-phosphoshikimate + phosphate</text>
        <dbReference type="Rhea" id="RHEA:21256"/>
        <dbReference type="ChEBI" id="CHEBI:43474"/>
        <dbReference type="ChEBI" id="CHEBI:57701"/>
        <dbReference type="ChEBI" id="CHEBI:58702"/>
        <dbReference type="ChEBI" id="CHEBI:145989"/>
        <dbReference type="EC" id="2.5.1.19"/>
    </reaction>
    <physiologicalReaction direction="left-to-right" evidence="6">
        <dbReference type="Rhea" id="RHEA:21257"/>
    </physiologicalReaction>
</comment>
<feature type="binding site" evidence="7">
    <location>
        <position position="334"/>
    </location>
    <ligand>
        <name>3-phosphoshikimate</name>
        <dbReference type="ChEBI" id="CHEBI:145989"/>
    </ligand>
</feature>
<evidence type="ECO:0000256" key="2">
    <source>
        <dbReference type="ARBA" id="ARBA00009948"/>
    </source>
</evidence>
<dbReference type="InterPro" id="IPR036968">
    <property type="entry name" value="Enolpyruvate_Tfrase_sf"/>
</dbReference>
<feature type="binding site" evidence="7">
    <location>
        <position position="307"/>
    </location>
    <ligand>
        <name>3-phosphoshikimate</name>
        <dbReference type="ChEBI" id="CHEBI:145989"/>
    </ligand>
</feature>
<keyword evidence="10" id="KW-1185">Reference proteome</keyword>
<comment type="similarity">
    <text evidence="2 7">Belongs to the EPSP synthase family.</text>
</comment>
<gene>
    <name evidence="7 9" type="primary">aroA</name>
    <name evidence="9" type="ORF">L2W38_06250</name>
</gene>
<dbReference type="RefSeq" id="WP_236099138.1">
    <property type="nucleotide sequence ID" value="NZ_JAKGUD010000005.1"/>
</dbReference>
<keyword evidence="4 7" id="KW-0808">Transferase</keyword>
<dbReference type="SUPFAM" id="SSF55205">
    <property type="entry name" value="EPT/RTPC-like"/>
    <property type="match status" value="1"/>
</dbReference>
<dbReference type="InterPro" id="IPR001986">
    <property type="entry name" value="Enolpyruvate_Tfrase_dom"/>
</dbReference>
<dbReference type="EMBL" id="JAKGUD010000005">
    <property type="protein sequence ID" value="MCF4142410.1"/>
    <property type="molecule type" value="Genomic_DNA"/>
</dbReference>
<evidence type="ECO:0000256" key="5">
    <source>
        <dbReference type="ARBA" id="ARBA00023141"/>
    </source>
</evidence>
<comment type="subcellular location">
    <subcellularLocation>
        <location evidence="7">Cytoplasm</location>
    </subcellularLocation>
</comment>
<feature type="binding site" evidence="7">
    <location>
        <position position="15"/>
    </location>
    <ligand>
        <name>3-phosphoshikimate</name>
        <dbReference type="ChEBI" id="CHEBI:145989"/>
    </ligand>
</feature>
<feature type="binding site" evidence="7">
    <location>
        <position position="338"/>
    </location>
    <ligand>
        <name>phosphoenolpyruvate</name>
        <dbReference type="ChEBI" id="CHEBI:58702"/>
    </ligand>
</feature>
<dbReference type="CDD" id="cd01556">
    <property type="entry name" value="EPSP_synthase"/>
    <property type="match status" value="1"/>
</dbReference>
<feature type="binding site" evidence="7">
    <location>
        <position position="16"/>
    </location>
    <ligand>
        <name>3-phosphoshikimate</name>
        <dbReference type="ChEBI" id="CHEBI:145989"/>
    </ligand>
</feature>
<dbReference type="PIRSF" id="PIRSF000505">
    <property type="entry name" value="EPSPS"/>
    <property type="match status" value="1"/>
</dbReference>
<dbReference type="Proteomes" id="UP001200430">
    <property type="component" value="Unassembled WGS sequence"/>
</dbReference>
<feature type="binding site" evidence="7">
    <location>
        <position position="161"/>
    </location>
    <ligand>
        <name>3-phosphoshikimate</name>
        <dbReference type="ChEBI" id="CHEBI:145989"/>
    </ligand>
</feature>
<comment type="pathway">
    <text evidence="1 7">Metabolic intermediate biosynthesis; chorismate biosynthesis; chorismate from D-erythrose 4-phosphate and phosphoenolpyruvate: step 6/7.</text>
</comment>
<feature type="binding site" evidence="7">
    <location>
        <position position="161"/>
    </location>
    <ligand>
        <name>phosphoenolpyruvate</name>
        <dbReference type="ChEBI" id="CHEBI:58702"/>
    </ligand>
</feature>
<feature type="binding site" evidence="7">
    <location>
        <position position="15"/>
    </location>
    <ligand>
        <name>phosphoenolpyruvate</name>
        <dbReference type="ChEBI" id="CHEBI:58702"/>
    </ligand>
</feature>
<feature type="binding site" evidence="7">
    <location>
        <position position="159"/>
    </location>
    <ligand>
        <name>3-phosphoshikimate</name>
        <dbReference type="ChEBI" id="CHEBI:145989"/>
    </ligand>
</feature>
<feature type="binding site" evidence="7">
    <location>
        <position position="380"/>
    </location>
    <ligand>
        <name>phosphoenolpyruvate</name>
        <dbReference type="ChEBI" id="CHEBI:58702"/>
    </ligand>
</feature>
<dbReference type="InterPro" id="IPR023193">
    <property type="entry name" value="EPSP_synthase_CS"/>
</dbReference>
<comment type="subunit">
    <text evidence="7">Monomer.</text>
</comment>
<comment type="function">
    <text evidence="7">Catalyzes the transfer of the enolpyruvyl moiety of phosphoenolpyruvate (PEP) to the 5-hydroxyl of shikimate-3-phosphate (S3P) to produce enolpyruvyl shikimate-3-phosphate and inorganic phosphate.</text>
</comment>
<evidence type="ECO:0000256" key="3">
    <source>
        <dbReference type="ARBA" id="ARBA00022605"/>
    </source>
</evidence>
<comment type="caution">
    <text evidence="7">Lacks conserved residue(s) required for the propagation of feature annotation.</text>
</comment>
<feature type="binding site" evidence="7">
    <location>
        <position position="85"/>
    </location>
    <ligand>
        <name>phosphoenolpyruvate</name>
        <dbReference type="ChEBI" id="CHEBI:58702"/>
    </ligand>
</feature>
<dbReference type="GO" id="GO:0003866">
    <property type="term" value="F:3-phosphoshikimate 1-carboxyvinyltransferase activity"/>
    <property type="evidence" value="ECO:0007669"/>
    <property type="project" value="UniProtKB-EC"/>
</dbReference>
<feature type="binding site" evidence="7">
    <location>
        <position position="20"/>
    </location>
    <ligand>
        <name>3-phosphoshikimate</name>
        <dbReference type="ChEBI" id="CHEBI:145989"/>
    </ligand>
</feature>
<accession>A0ABS9EMM7</accession>
<dbReference type="PANTHER" id="PTHR21090:SF5">
    <property type="entry name" value="PENTAFUNCTIONAL AROM POLYPEPTIDE"/>
    <property type="match status" value="1"/>
</dbReference>
<organism evidence="9 10">
    <name type="scientific">Dethiosulfovibrio marinus</name>
    <dbReference type="NCBI Taxonomy" id="133532"/>
    <lineage>
        <taxon>Bacteria</taxon>
        <taxon>Thermotogati</taxon>
        <taxon>Synergistota</taxon>
        <taxon>Synergistia</taxon>
        <taxon>Synergistales</taxon>
        <taxon>Dethiosulfovibrionaceae</taxon>
        <taxon>Dethiosulfovibrio</taxon>
    </lineage>
</organism>
<dbReference type="PANTHER" id="PTHR21090">
    <property type="entry name" value="AROM/DEHYDROQUINATE SYNTHASE"/>
    <property type="match status" value="1"/>
</dbReference>
<dbReference type="Pfam" id="PF00275">
    <property type="entry name" value="EPSP_synthase"/>
    <property type="match status" value="1"/>
</dbReference>
<dbReference type="PROSITE" id="PS00885">
    <property type="entry name" value="EPSP_SYNTHASE_2"/>
    <property type="match status" value="1"/>
</dbReference>
<dbReference type="Gene3D" id="3.65.10.10">
    <property type="entry name" value="Enolpyruvate transferase domain"/>
    <property type="match status" value="2"/>
</dbReference>
<dbReference type="HAMAP" id="MF_00210">
    <property type="entry name" value="EPSP_synth"/>
    <property type="match status" value="1"/>
</dbReference>
<protein>
    <recommendedName>
        <fullName evidence="7">3-phosphoshikimate 1-carboxyvinyltransferase</fullName>
        <ecNumber evidence="7">2.5.1.19</ecNumber>
    </recommendedName>
    <alternativeName>
        <fullName evidence="7">5-enolpyruvylshikimate-3-phosphate synthase</fullName>
        <shortName evidence="7">EPSP synthase</shortName>
        <shortName evidence="7">EPSPS</shortName>
    </alternativeName>
</protein>
<dbReference type="NCBIfam" id="TIGR01356">
    <property type="entry name" value="aroA"/>
    <property type="match status" value="1"/>
</dbReference>